<reference evidence="2 3" key="1">
    <citation type="submission" date="2016-11" db="EMBL/GenBank/DDBJ databases">
        <title>Draft Genome Sequences of Nine Cyanobacterial Strains from Diverse Habitats.</title>
        <authorList>
            <person name="Zhu T."/>
            <person name="Hou S."/>
            <person name="Lu X."/>
            <person name="Hess W.R."/>
        </authorList>
    </citation>
    <scope>NUCLEOTIDE SEQUENCE [LARGE SCALE GENOMIC DNA]</scope>
    <source>
        <strain evidence="2 3">NIES-593</strain>
    </source>
</reference>
<dbReference type="PANTHER" id="PTHR42773">
    <property type="entry name" value="METALLO-BETA-LACTAMASE-RELATED"/>
    <property type="match status" value="1"/>
</dbReference>
<dbReference type="CDD" id="cd07727">
    <property type="entry name" value="YmaE-like_MBL-fold"/>
    <property type="match status" value="1"/>
</dbReference>
<sequence length="291" mass="33496">MAQLKQRRSENVDGNFYVDSTCIDCDTCRSIAPEIFNRSGEQSAVYHQPANEIERLHAMQALLSCPTASIGTVEKPKDIKAAQQSIPILIEENVYHCGYHSEHSYGAASYLIQRSDGNILVDSPRYAPPLVKRLEEMGGVRYMYLTHRDDVADHRKFREHFNCDRILHADDITSSTKDIEIQLTGTKPIELAPDVLIIPVPGHSKGHTVLLYRQKFLFTGDHLAWSPYLKHLYAFPRYCWYSWSEQVKSMHQLANYTFEWVLPGHGRRYHADAETMHQQMQQCLAWMEAVN</sequence>
<organism evidence="2 3">
    <name type="scientific">Hydrococcus rivularis NIES-593</name>
    <dbReference type="NCBI Taxonomy" id="1921803"/>
    <lineage>
        <taxon>Bacteria</taxon>
        <taxon>Bacillati</taxon>
        <taxon>Cyanobacteriota</taxon>
        <taxon>Cyanophyceae</taxon>
        <taxon>Pleurocapsales</taxon>
        <taxon>Hydrococcaceae</taxon>
        <taxon>Hydrococcus</taxon>
    </lineage>
</organism>
<accession>A0A1U7HF53</accession>
<keyword evidence="2" id="KW-0378">Hydrolase</keyword>
<evidence type="ECO:0000313" key="3">
    <source>
        <dbReference type="Proteomes" id="UP000186868"/>
    </source>
</evidence>
<proteinExistence type="predicted"/>
<dbReference type="Pfam" id="PF13370">
    <property type="entry name" value="Fer4_13"/>
    <property type="match status" value="1"/>
</dbReference>
<keyword evidence="3" id="KW-1185">Reference proteome</keyword>
<dbReference type="Gene3D" id="3.60.15.10">
    <property type="entry name" value="Ribonuclease Z/Hydroxyacylglutathione hydrolase-like"/>
    <property type="match status" value="1"/>
</dbReference>
<name>A0A1U7HF53_9CYAN</name>
<dbReference type="PANTHER" id="PTHR42773:SF1">
    <property type="entry name" value="METALLO-BETA-LACTAMASE FAMILY PROTEIN"/>
    <property type="match status" value="1"/>
</dbReference>
<dbReference type="Gene3D" id="3.30.70.20">
    <property type="match status" value="1"/>
</dbReference>
<dbReference type="Proteomes" id="UP000186868">
    <property type="component" value="Unassembled WGS sequence"/>
</dbReference>
<dbReference type="RefSeq" id="WP_073600082.1">
    <property type="nucleotide sequence ID" value="NZ_MRCB01000015.1"/>
</dbReference>
<dbReference type="InterPro" id="IPR036866">
    <property type="entry name" value="RibonucZ/Hydroxyglut_hydro"/>
</dbReference>
<comment type="caution">
    <text evidence="2">The sequence shown here is derived from an EMBL/GenBank/DDBJ whole genome shotgun (WGS) entry which is preliminary data.</text>
</comment>
<dbReference type="STRING" id="1921803.NIES593_13500"/>
<dbReference type="OrthoDB" id="9802248at2"/>
<evidence type="ECO:0000313" key="2">
    <source>
        <dbReference type="EMBL" id="OKH22206.1"/>
    </source>
</evidence>
<dbReference type="InterPro" id="IPR001279">
    <property type="entry name" value="Metallo-B-lactamas"/>
</dbReference>
<feature type="domain" description="Metallo-beta-lactamase" evidence="1">
    <location>
        <begin position="106"/>
        <end position="265"/>
    </location>
</feature>
<dbReference type="SMART" id="SM00849">
    <property type="entry name" value="Lactamase_B"/>
    <property type="match status" value="1"/>
</dbReference>
<dbReference type="GO" id="GO:0016787">
    <property type="term" value="F:hydrolase activity"/>
    <property type="evidence" value="ECO:0007669"/>
    <property type="project" value="UniProtKB-KW"/>
</dbReference>
<dbReference type="AlphaFoldDB" id="A0A1U7HF53"/>
<evidence type="ECO:0000259" key="1">
    <source>
        <dbReference type="SMART" id="SM00849"/>
    </source>
</evidence>
<gene>
    <name evidence="2" type="ORF">NIES593_13500</name>
</gene>
<protein>
    <submittedName>
        <fullName evidence="2">MBL fold metallo-hydrolase</fullName>
    </submittedName>
</protein>
<dbReference type="SUPFAM" id="SSF54862">
    <property type="entry name" value="4Fe-4S ferredoxins"/>
    <property type="match status" value="1"/>
</dbReference>
<dbReference type="SUPFAM" id="SSF56281">
    <property type="entry name" value="Metallo-hydrolase/oxidoreductase"/>
    <property type="match status" value="1"/>
</dbReference>
<dbReference type="EMBL" id="MRCB01000015">
    <property type="protein sequence ID" value="OKH22206.1"/>
    <property type="molecule type" value="Genomic_DNA"/>
</dbReference>